<dbReference type="PANTHER" id="PTHR43047:SF68">
    <property type="entry name" value="HISTIDINE KINASE 5"/>
    <property type="match status" value="1"/>
</dbReference>
<feature type="compositionally biased region" description="Low complexity" evidence="7">
    <location>
        <begin position="921"/>
        <end position="932"/>
    </location>
</feature>
<keyword evidence="4" id="KW-0808">Transferase</keyword>
<evidence type="ECO:0000256" key="5">
    <source>
        <dbReference type="ARBA" id="ARBA00022777"/>
    </source>
</evidence>
<feature type="region of interest" description="Disordered" evidence="7">
    <location>
        <begin position="1"/>
        <end position="85"/>
    </location>
</feature>
<dbReference type="SUPFAM" id="SSF55874">
    <property type="entry name" value="ATPase domain of HSP90 chaperone/DNA topoisomerase II/histidine kinase"/>
    <property type="match status" value="1"/>
</dbReference>
<feature type="compositionally biased region" description="Acidic residues" evidence="7">
    <location>
        <begin position="347"/>
        <end position="361"/>
    </location>
</feature>
<evidence type="ECO:0000256" key="1">
    <source>
        <dbReference type="ARBA" id="ARBA00000085"/>
    </source>
</evidence>
<keyword evidence="3 6" id="KW-0597">Phosphoprotein</keyword>
<keyword evidence="5 10" id="KW-0418">Kinase</keyword>
<feature type="region of interest" description="Disordered" evidence="7">
    <location>
        <begin position="910"/>
        <end position="932"/>
    </location>
</feature>
<dbReference type="Gene3D" id="3.30.565.10">
    <property type="entry name" value="Histidine kinase-like ATPase, C-terminal domain"/>
    <property type="match status" value="2"/>
</dbReference>
<dbReference type="PRINTS" id="PR00344">
    <property type="entry name" value="BCTRLSENSOR"/>
</dbReference>
<dbReference type="GO" id="GO:0005886">
    <property type="term" value="C:plasma membrane"/>
    <property type="evidence" value="ECO:0007669"/>
    <property type="project" value="TreeGrafter"/>
</dbReference>
<dbReference type="InParanoid" id="A0A1E7F7M7"/>
<feature type="compositionally biased region" description="Basic residues" evidence="7">
    <location>
        <begin position="825"/>
        <end position="837"/>
    </location>
</feature>
<organism evidence="10 11">
    <name type="scientific">Fragilariopsis cylindrus CCMP1102</name>
    <dbReference type="NCBI Taxonomy" id="635003"/>
    <lineage>
        <taxon>Eukaryota</taxon>
        <taxon>Sar</taxon>
        <taxon>Stramenopiles</taxon>
        <taxon>Ochrophyta</taxon>
        <taxon>Bacillariophyta</taxon>
        <taxon>Bacillariophyceae</taxon>
        <taxon>Bacillariophycidae</taxon>
        <taxon>Bacillariales</taxon>
        <taxon>Bacillariaceae</taxon>
        <taxon>Fragilariopsis</taxon>
    </lineage>
</organism>
<dbReference type="CDD" id="cd00082">
    <property type="entry name" value="HisKA"/>
    <property type="match status" value="1"/>
</dbReference>
<evidence type="ECO:0000256" key="4">
    <source>
        <dbReference type="ARBA" id="ARBA00022679"/>
    </source>
</evidence>
<dbReference type="OrthoDB" id="43082at2759"/>
<dbReference type="Pfam" id="PF00512">
    <property type="entry name" value="HisKA"/>
    <property type="match status" value="1"/>
</dbReference>
<feature type="compositionally biased region" description="Low complexity" evidence="7">
    <location>
        <begin position="277"/>
        <end position="288"/>
    </location>
</feature>
<dbReference type="SMART" id="SM00387">
    <property type="entry name" value="HATPase_c"/>
    <property type="match status" value="1"/>
</dbReference>
<dbReference type="EMBL" id="KV784361">
    <property type="protein sequence ID" value="OEU14157.1"/>
    <property type="molecule type" value="Genomic_DNA"/>
</dbReference>
<dbReference type="EC" id="2.7.13.3" evidence="2"/>
<gene>
    <name evidence="10" type="ORF">FRACYDRAFT_242054</name>
</gene>
<dbReference type="SMART" id="SM00448">
    <property type="entry name" value="REC"/>
    <property type="match status" value="1"/>
</dbReference>
<evidence type="ECO:0000256" key="2">
    <source>
        <dbReference type="ARBA" id="ARBA00012438"/>
    </source>
</evidence>
<dbReference type="SMART" id="SM00388">
    <property type="entry name" value="HisKA"/>
    <property type="match status" value="1"/>
</dbReference>
<evidence type="ECO:0000256" key="3">
    <source>
        <dbReference type="ARBA" id="ARBA00022553"/>
    </source>
</evidence>
<evidence type="ECO:0000259" key="8">
    <source>
        <dbReference type="PROSITE" id="PS50109"/>
    </source>
</evidence>
<dbReference type="InterPro" id="IPR036097">
    <property type="entry name" value="HisK_dim/P_sf"/>
</dbReference>
<evidence type="ECO:0000256" key="6">
    <source>
        <dbReference type="PROSITE-ProRule" id="PRU00169"/>
    </source>
</evidence>
<feature type="region of interest" description="Disordered" evidence="7">
    <location>
        <begin position="430"/>
        <end position="466"/>
    </location>
</feature>
<dbReference type="InterPro" id="IPR004358">
    <property type="entry name" value="Sig_transdc_His_kin-like_C"/>
</dbReference>
<dbReference type="InterPro" id="IPR003661">
    <property type="entry name" value="HisK_dim/P_dom"/>
</dbReference>
<feature type="domain" description="Response regulatory" evidence="9">
    <location>
        <begin position="1070"/>
        <end position="1190"/>
    </location>
</feature>
<feature type="compositionally biased region" description="Low complexity" evidence="7">
    <location>
        <begin position="231"/>
        <end position="265"/>
    </location>
</feature>
<protein>
    <recommendedName>
        <fullName evidence="2">histidine kinase</fullName>
        <ecNumber evidence="2">2.7.13.3</ecNumber>
    </recommendedName>
</protein>
<feature type="compositionally biased region" description="Low complexity" evidence="7">
    <location>
        <begin position="47"/>
        <end position="68"/>
    </location>
</feature>
<dbReference type="InterPro" id="IPR003594">
    <property type="entry name" value="HATPase_dom"/>
</dbReference>
<dbReference type="Pfam" id="PF00072">
    <property type="entry name" value="Response_reg"/>
    <property type="match status" value="1"/>
</dbReference>
<feature type="domain" description="Histidine kinase" evidence="8">
    <location>
        <begin position="620"/>
        <end position="1044"/>
    </location>
</feature>
<dbReference type="GO" id="GO:0000155">
    <property type="term" value="F:phosphorelay sensor kinase activity"/>
    <property type="evidence" value="ECO:0007669"/>
    <property type="project" value="InterPro"/>
</dbReference>
<sequence length="1209" mass="134212">MIPSTAAVSNSLDRSASRRATSSQVNRGNSDDDSENEIIEMSHGSMHSSTATATVTSSTTSHTSSSSRSKSRRSSKTTPHFPSYDPMHIVTKEQLKAFSLLVSTPIWIFDFIERKNKYSNLAGLELWSSPNLEEFLNRSMTDMSAASAARTQECQNRVERGQLVQDIWTLYPKGKAKTVQMTMTAVRFSPDDTHCSIFVVANMITPTSSNINNHFNSSDSSINYNPGGRSSGSTGTNTTTTANSNTNTSSSTSSSSTPYTNTNTNIPAKHKVSKRLSNSSESSNRCNSVATNDGDNEVITEVVTAEKFTEQYSTTCKDDVNEKDVTEEIDEDNVGDAADGVEKNDEAGDEEEEEEDNEEEYIDPHDDDTVPLSHILDANHNNHNHYNQIVAIGDDNPVNQEILRGVEIIRHLPMAVCQFDMKGRVMYQNPAAYLPPSDDDDDDELDVDDEEKEDDTESLMDGMDSDDESAFYDQLFEQQYGGVQTLSSNNSRGNFMDRFVNKKVARDLLQSLQDEPKELLQQQQQQQQQILFSNGTSTAMQNNNATMLNNPTNTTTVSIEAELHTSTKGRTQWSAIQLRRTKDPVTSRPVILYSAQDKSDAMEAKREREARLQKSEFLAIMAHEIRTPLHQVTGFIDLLELDACSNTSTNNNSNKNLGIVDSNSSHNAVFPTSTEELERTTTFRKCHSTSLINTTTARSTWPSVLSRQTVGNLTHEQKGYIKLLKSSANQLMTVISDVLDYSKLEAGKMKIERIPFELLSVVQGSMEAVRGSCEEKGLTLTLEYGGSDEDDEYDNVNPGIDIDSDRRKKFRRRRSYDTSRGYVPPRRRKVGRTHSKKKENQCQHHPNIRSNDIPFRIIGDPNRLRQVLLNLLSNAVKFTEKGGIHVQVSSTNRPPKCTSNSTVTAAAATSTTTKETNIDGSNSSLRSLSSSSLLERKEEGNGIIRGNCTGVAKSSTTIPLSGDSPRFLKIVVTDTGMGISKENQNTIFEKYQQANLSVARNFGGTGLGLSICKLLVQETMDGSIGVDSDEEWGSSFYITLPIELPREVIDGTIRDGNGDEDNQKNATSMNILVAEDNKINQKLVANMLKRMGHKSTLVENGRQAIDMIEKQRSLHGSGVCYDAVLMDIQMPVMDGLEATRRLRTMGYSDLPILGLTASVKRSDYEELGFDDWLPKPILFKDLKAKLYKLHSEHCDDSDESSSGLQQQQR</sequence>
<feature type="compositionally biased region" description="Polar residues" evidence="7">
    <location>
        <begin position="1"/>
        <end position="28"/>
    </location>
</feature>
<comment type="catalytic activity">
    <reaction evidence="1">
        <text>ATP + protein L-histidine = ADP + protein N-phospho-L-histidine.</text>
        <dbReference type="EC" id="2.7.13.3"/>
    </reaction>
</comment>
<dbReference type="InterPro" id="IPR011006">
    <property type="entry name" value="CheY-like_superfamily"/>
</dbReference>
<dbReference type="Pfam" id="PF02518">
    <property type="entry name" value="HATPase_c"/>
    <property type="match status" value="1"/>
</dbReference>
<feature type="region of interest" description="Disordered" evidence="7">
    <location>
        <begin position="329"/>
        <end position="365"/>
    </location>
</feature>
<dbReference type="Gene3D" id="3.40.50.2300">
    <property type="match status" value="1"/>
</dbReference>
<proteinExistence type="predicted"/>
<dbReference type="GO" id="GO:0009927">
    <property type="term" value="F:histidine phosphotransfer kinase activity"/>
    <property type="evidence" value="ECO:0007669"/>
    <property type="project" value="TreeGrafter"/>
</dbReference>
<dbReference type="KEGG" id="fcy:FRACYDRAFT_242054"/>
<evidence type="ECO:0000259" key="9">
    <source>
        <dbReference type="PROSITE" id="PS50110"/>
    </source>
</evidence>
<dbReference type="InterPro" id="IPR001789">
    <property type="entry name" value="Sig_transdc_resp-reg_receiver"/>
</dbReference>
<feature type="region of interest" description="Disordered" evidence="7">
    <location>
        <begin position="220"/>
        <end position="293"/>
    </location>
</feature>
<dbReference type="AlphaFoldDB" id="A0A1E7F7M7"/>
<evidence type="ECO:0000313" key="10">
    <source>
        <dbReference type="EMBL" id="OEU14157.1"/>
    </source>
</evidence>
<dbReference type="CDD" id="cd17546">
    <property type="entry name" value="REC_hyHK_CKI1_RcsC-like"/>
    <property type="match status" value="1"/>
</dbReference>
<accession>A0A1E7F7M7</accession>
<dbReference type="Gene3D" id="1.10.287.130">
    <property type="match status" value="1"/>
</dbReference>
<feature type="modified residue" description="4-aspartylphosphate" evidence="6">
    <location>
        <position position="1127"/>
    </location>
</feature>
<feature type="compositionally biased region" description="Acidic residues" evidence="7">
    <location>
        <begin position="437"/>
        <end position="466"/>
    </location>
</feature>
<name>A0A1E7F7M7_9STRA</name>
<dbReference type="PROSITE" id="PS50110">
    <property type="entry name" value="RESPONSE_REGULATORY"/>
    <property type="match status" value="1"/>
</dbReference>
<feature type="region of interest" description="Disordered" evidence="7">
    <location>
        <begin position="811"/>
        <end position="848"/>
    </location>
</feature>
<dbReference type="SUPFAM" id="SSF52172">
    <property type="entry name" value="CheY-like"/>
    <property type="match status" value="1"/>
</dbReference>
<dbReference type="InterPro" id="IPR036890">
    <property type="entry name" value="HATPase_C_sf"/>
</dbReference>
<evidence type="ECO:0000313" key="11">
    <source>
        <dbReference type="Proteomes" id="UP000095751"/>
    </source>
</evidence>
<keyword evidence="11" id="KW-1185">Reference proteome</keyword>
<reference evidence="10 11" key="1">
    <citation type="submission" date="2016-09" db="EMBL/GenBank/DDBJ databases">
        <title>Extensive genetic diversity and differential bi-allelic expression allows diatom success in the polar Southern Ocean.</title>
        <authorList>
            <consortium name="DOE Joint Genome Institute"/>
            <person name="Mock T."/>
            <person name="Otillar R.P."/>
            <person name="Strauss J."/>
            <person name="Dupont C."/>
            <person name="Frickenhaus S."/>
            <person name="Maumus F."/>
            <person name="Mcmullan M."/>
            <person name="Sanges R."/>
            <person name="Schmutz J."/>
            <person name="Toseland A."/>
            <person name="Valas R."/>
            <person name="Veluchamy A."/>
            <person name="Ward B.J."/>
            <person name="Allen A."/>
            <person name="Barry K."/>
            <person name="Falciatore A."/>
            <person name="Ferrante M."/>
            <person name="Fortunato A.E."/>
            <person name="Gloeckner G."/>
            <person name="Gruber A."/>
            <person name="Hipkin R."/>
            <person name="Janech M."/>
            <person name="Kroth P."/>
            <person name="Leese F."/>
            <person name="Lindquist E."/>
            <person name="Lyon B.R."/>
            <person name="Martin J."/>
            <person name="Mayer C."/>
            <person name="Parker M."/>
            <person name="Quesneville H."/>
            <person name="Raymond J."/>
            <person name="Uhlig C."/>
            <person name="Valentin K.U."/>
            <person name="Worden A.Z."/>
            <person name="Armbrust E.V."/>
            <person name="Bowler C."/>
            <person name="Green B."/>
            <person name="Moulton V."/>
            <person name="Van Oosterhout C."/>
            <person name="Grigoriev I."/>
        </authorList>
    </citation>
    <scope>NUCLEOTIDE SEQUENCE [LARGE SCALE GENOMIC DNA]</scope>
    <source>
        <strain evidence="10 11">CCMP1102</strain>
    </source>
</reference>
<dbReference type="InterPro" id="IPR005467">
    <property type="entry name" value="His_kinase_dom"/>
</dbReference>
<dbReference type="PROSITE" id="PS50109">
    <property type="entry name" value="HIS_KIN"/>
    <property type="match status" value="1"/>
</dbReference>
<dbReference type="Proteomes" id="UP000095751">
    <property type="component" value="Unassembled WGS sequence"/>
</dbReference>
<evidence type="ECO:0000256" key="7">
    <source>
        <dbReference type="SAM" id="MobiDB-lite"/>
    </source>
</evidence>
<dbReference type="PANTHER" id="PTHR43047">
    <property type="entry name" value="TWO-COMPONENT HISTIDINE PROTEIN KINASE"/>
    <property type="match status" value="1"/>
</dbReference>
<dbReference type="SUPFAM" id="SSF47384">
    <property type="entry name" value="Homodimeric domain of signal transducing histidine kinase"/>
    <property type="match status" value="1"/>
</dbReference>